<gene>
    <name evidence="2" type="ORF">UV59_C0052G0006</name>
</gene>
<comment type="caution">
    <text evidence="2">The sequence shown here is derived from an EMBL/GenBank/DDBJ whole genome shotgun (WGS) entry which is preliminary data.</text>
</comment>
<evidence type="ECO:0000313" key="2">
    <source>
        <dbReference type="EMBL" id="KKS82921.1"/>
    </source>
</evidence>
<proteinExistence type="predicted"/>
<keyword evidence="1" id="KW-1133">Transmembrane helix</keyword>
<evidence type="ECO:0000256" key="1">
    <source>
        <dbReference type="SAM" id="Phobius"/>
    </source>
</evidence>
<protein>
    <submittedName>
        <fullName evidence="2">Uncharacterized protein</fullName>
    </submittedName>
</protein>
<reference evidence="2 3" key="1">
    <citation type="journal article" date="2015" name="Nature">
        <title>rRNA introns, odd ribosomes, and small enigmatic genomes across a large radiation of phyla.</title>
        <authorList>
            <person name="Brown C.T."/>
            <person name="Hug L.A."/>
            <person name="Thomas B.C."/>
            <person name="Sharon I."/>
            <person name="Castelle C.J."/>
            <person name="Singh A."/>
            <person name="Wilkins M.J."/>
            <person name="Williams K.H."/>
            <person name="Banfield J.F."/>
        </authorList>
    </citation>
    <scope>NUCLEOTIDE SEQUENCE [LARGE SCALE GENOMIC DNA]</scope>
</reference>
<organism evidence="2 3">
    <name type="scientific">Candidatus Gottesmanbacteria bacterium GW2011_GWA1_43_11</name>
    <dbReference type="NCBI Taxonomy" id="1618436"/>
    <lineage>
        <taxon>Bacteria</taxon>
        <taxon>Candidatus Gottesmaniibacteriota</taxon>
    </lineage>
</organism>
<keyword evidence="1" id="KW-0472">Membrane</keyword>
<sequence length="135" mass="14860">MSKVTKKILTIAAIILVVIILVLIYLAFGHKKAVAPTVNAPQNQAKTTPIPTTAKTPDDVLKNALNLYLEKKREGLDMQNGPCLGKIADDWVLDIAHNPRQPIDEKPENQCTDFKNGLAGHFIELDPEGKLIKLN</sequence>
<feature type="transmembrane region" description="Helical" evidence="1">
    <location>
        <begin position="7"/>
        <end position="28"/>
    </location>
</feature>
<accession>A0A0G1EIR3</accession>
<dbReference type="STRING" id="1618436.UV59_C0052G0006"/>
<name>A0A0G1EIR3_9BACT</name>
<keyword evidence="1" id="KW-0812">Transmembrane</keyword>
<dbReference type="Proteomes" id="UP000034543">
    <property type="component" value="Unassembled WGS sequence"/>
</dbReference>
<dbReference type="EMBL" id="LCFB01000052">
    <property type="protein sequence ID" value="KKS82921.1"/>
    <property type="molecule type" value="Genomic_DNA"/>
</dbReference>
<dbReference type="AlphaFoldDB" id="A0A0G1EIR3"/>
<evidence type="ECO:0000313" key="3">
    <source>
        <dbReference type="Proteomes" id="UP000034543"/>
    </source>
</evidence>